<dbReference type="InterPro" id="IPR019734">
    <property type="entry name" value="TPR_rpt"/>
</dbReference>
<keyword evidence="3 8" id="KW-0812">Transmembrane</keyword>
<dbReference type="PROSITE" id="PS50005">
    <property type="entry name" value="TPR"/>
    <property type="match status" value="3"/>
</dbReference>
<feature type="transmembrane region" description="Helical" evidence="8">
    <location>
        <begin position="334"/>
        <end position="350"/>
    </location>
</feature>
<comment type="caution">
    <text evidence="10">The sequence shown here is derived from an EMBL/GenBank/DDBJ whole genome shotgun (WGS) entry which is preliminary data.</text>
</comment>
<evidence type="ECO:0000313" key="10">
    <source>
        <dbReference type="EMBL" id="MRG86591.1"/>
    </source>
</evidence>
<feature type="transmembrane region" description="Helical" evidence="8">
    <location>
        <begin position="380"/>
        <end position="401"/>
    </location>
</feature>
<gene>
    <name evidence="10" type="ORF">GH754_09635</name>
</gene>
<dbReference type="InterPro" id="IPR011990">
    <property type="entry name" value="TPR-like_helical_dom_sf"/>
</dbReference>
<dbReference type="GO" id="GO:0016020">
    <property type="term" value="C:membrane"/>
    <property type="evidence" value="ECO:0007669"/>
    <property type="project" value="UniProtKB-SubCell"/>
</dbReference>
<accession>A0A6G1X6G0</accession>
<dbReference type="InterPro" id="IPR035952">
    <property type="entry name" value="Rhomboid-like_sf"/>
</dbReference>
<name>A0A6G1X6G0_9BACI</name>
<dbReference type="SUPFAM" id="SSF144091">
    <property type="entry name" value="Rhomboid-like"/>
    <property type="match status" value="1"/>
</dbReference>
<dbReference type="InterPro" id="IPR022764">
    <property type="entry name" value="Peptidase_S54_rhomboid_dom"/>
</dbReference>
<feature type="repeat" description="TPR" evidence="7">
    <location>
        <begin position="479"/>
        <end position="512"/>
    </location>
</feature>
<dbReference type="Pfam" id="PF13414">
    <property type="entry name" value="TPR_11"/>
    <property type="match status" value="1"/>
</dbReference>
<feature type="transmembrane region" description="Helical" evidence="8">
    <location>
        <begin position="279"/>
        <end position="297"/>
    </location>
</feature>
<comment type="subcellular location">
    <subcellularLocation>
        <location evidence="1">Membrane</location>
        <topology evidence="1">Multi-pass membrane protein</topology>
    </subcellularLocation>
</comment>
<comment type="similarity">
    <text evidence="2">Belongs to the peptidase S54 family.</text>
</comment>
<keyword evidence="11" id="KW-1185">Reference proteome</keyword>
<keyword evidence="6 8" id="KW-0472">Membrane</keyword>
<feature type="repeat" description="TPR" evidence="7">
    <location>
        <begin position="445"/>
        <end position="478"/>
    </location>
</feature>
<keyword evidence="5 8" id="KW-1133">Transmembrane helix</keyword>
<feature type="transmembrane region" description="Helical" evidence="8">
    <location>
        <begin position="247"/>
        <end position="267"/>
    </location>
</feature>
<dbReference type="Proteomes" id="UP000480185">
    <property type="component" value="Unassembled WGS sequence"/>
</dbReference>
<evidence type="ECO:0000256" key="8">
    <source>
        <dbReference type="SAM" id="Phobius"/>
    </source>
</evidence>
<dbReference type="GO" id="GO:0006508">
    <property type="term" value="P:proteolysis"/>
    <property type="evidence" value="ECO:0007669"/>
    <property type="project" value="UniProtKB-KW"/>
</dbReference>
<keyword evidence="7" id="KW-0802">TPR repeat</keyword>
<evidence type="ECO:0000313" key="11">
    <source>
        <dbReference type="Proteomes" id="UP000480185"/>
    </source>
</evidence>
<dbReference type="Gene3D" id="1.25.40.10">
    <property type="entry name" value="Tetratricopeptide repeat domain"/>
    <property type="match status" value="1"/>
</dbReference>
<evidence type="ECO:0000256" key="5">
    <source>
        <dbReference type="ARBA" id="ARBA00022989"/>
    </source>
</evidence>
<dbReference type="OrthoDB" id="9813074at2"/>
<dbReference type="InterPro" id="IPR050925">
    <property type="entry name" value="Rhomboid_protease_S54"/>
</dbReference>
<dbReference type="PANTHER" id="PTHR43731">
    <property type="entry name" value="RHOMBOID PROTEASE"/>
    <property type="match status" value="1"/>
</dbReference>
<feature type="transmembrane region" description="Helical" evidence="8">
    <location>
        <begin position="196"/>
        <end position="212"/>
    </location>
</feature>
<evidence type="ECO:0000256" key="3">
    <source>
        <dbReference type="ARBA" id="ARBA00022692"/>
    </source>
</evidence>
<feature type="domain" description="Peptidase S54 rhomboid" evidence="9">
    <location>
        <begin position="238"/>
        <end position="371"/>
    </location>
</feature>
<evidence type="ECO:0000259" key="9">
    <source>
        <dbReference type="Pfam" id="PF01694"/>
    </source>
</evidence>
<sequence length="530" mass="60992">MIGVREREFMYIYDEYYFWSIAHQLLVKHEFNLLQVNEQNQEVWLEKSMQKKSVVIRLYLRSFDWANHVKQDLATVMQRVSNIQKALKHKDITVHNVYVAENGPVDDWESLKKPHKLKDKKNILVQSYYLEESVRNSELNRLFDTLNLTGPNMSVDEKDPEETANQVHRLKHQMMKYHHQKKKEIESLFTYGKPRFTYFLLAVNIIMFYLLSTTPGGSTDTKNLINWGAKFNPYILEGEWWRIFSSMFLHIGGLHIFMNMIALYYLGNTVERMYGSIKFVCIYILAGLFGGMASFALNDAVAAGASGAIFGLFGALLFFGLVNKKLFFQTMGSNLLFIIGLNIFLGISVPSIDNSAHVGGLIGGFLAAAMVQMPKRKKALIQLSSFVLYAVAMVGLMFYGIEQSDTSNSPQTAAVLAQEYLEEERYDEAIDLLSVAIQENENKNELLYFNRSVAYYYTNNMDNARSDLETVIEINPEFAEAHYNLALVYSNLDLYDQAYEHAEQAVKLKPDQKDWVDFKEQLTEIRNSLN</sequence>
<protein>
    <submittedName>
        <fullName evidence="10">Rhomboid family intramembrane serine protease</fullName>
    </submittedName>
</protein>
<dbReference type="PANTHER" id="PTHR43731:SF14">
    <property type="entry name" value="PRESENILIN-ASSOCIATED RHOMBOID-LIKE PROTEIN, MITOCHONDRIAL"/>
    <property type="match status" value="1"/>
</dbReference>
<reference evidence="10 11" key="1">
    <citation type="submission" date="2019-11" db="EMBL/GenBank/DDBJ databases">
        <authorList>
            <person name="Li J."/>
        </authorList>
    </citation>
    <scope>NUCLEOTIDE SEQUENCE [LARGE SCALE GENOMIC DNA]</scope>
    <source>
        <strain evidence="10 11">J4</strain>
    </source>
</reference>
<evidence type="ECO:0000256" key="1">
    <source>
        <dbReference type="ARBA" id="ARBA00004141"/>
    </source>
</evidence>
<evidence type="ECO:0000256" key="6">
    <source>
        <dbReference type="ARBA" id="ARBA00023136"/>
    </source>
</evidence>
<feature type="repeat" description="TPR" evidence="7">
    <location>
        <begin position="410"/>
        <end position="443"/>
    </location>
</feature>
<dbReference type="Gene3D" id="1.20.1540.10">
    <property type="entry name" value="Rhomboid-like"/>
    <property type="match status" value="1"/>
</dbReference>
<dbReference type="EMBL" id="WJNH01000005">
    <property type="protein sequence ID" value="MRG86591.1"/>
    <property type="molecule type" value="Genomic_DNA"/>
</dbReference>
<proteinExistence type="inferred from homology"/>
<keyword evidence="4" id="KW-0378">Hydrolase</keyword>
<dbReference type="GO" id="GO:0004252">
    <property type="term" value="F:serine-type endopeptidase activity"/>
    <property type="evidence" value="ECO:0007669"/>
    <property type="project" value="InterPro"/>
</dbReference>
<evidence type="ECO:0000256" key="7">
    <source>
        <dbReference type="PROSITE-ProRule" id="PRU00339"/>
    </source>
</evidence>
<evidence type="ECO:0000256" key="4">
    <source>
        <dbReference type="ARBA" id="ARBA00022801"/>
    </source>
</evidence>
<keyword evidence="10" id="KW-0645">Protease</keyword>
<feature type="transmembrane region" description="Helical" evidence="8">
    <location>
        <begin position="303"/>
        <end position="322"/>
    </location>
</feature>
<dbReference type="Pfam" id="PF01694">
    <property type="entry name" value="Rhomboid"/>
    <property type="match status" value="1"/>
</dbReference>
<dbReference type="SUPFAM" id="SSF48452">
    <property type="entry name" value="TPR-like"/>
    <property type="match status" value="1"/>
</dbReference>
<dbReference type="AlphaFoldDB" id="A0A6G1X6G0"/>
<dbReference type="PROSITE" id="PS50293">
    <property type="entry name" value="TPR_REGION"/>
    <property type="match status" value="1"/>
</dbReference>
<dbReference type="SMART" id="SM00028">
    <property type="entry name" value="TPR"/>
    <property type="match status" value="3"/>
</dbReference>
<organism evidence="10 11">
    <name type="scientific">Salinibacillus xinjiangensis</name>
    <dbReference type="NCBI Taxonomy" id="1229268"/>
    <lineage>
        <taxon>Bacteria</taxon>
        <taxon>Bacillati</taxon>
        <taxon>Bacillota</taxon>
        <taxon>Bacilli</taxon>
        <taxon>Bacillales</taxon>
        <taxon>Bacillaceae</taxon>
        <taxon>Salinibacillus</taxon>
    </lineage>
</organism>
<evidence type="ECO:0000256" key="2">
    <source>
        <dbReference type="ARBA" id="ARBA00009045"/>
    </source>
</evidence>